<evidence type="ECO:0000256" key="1">
    <source>
        <dbReference type="ARBA" id="ARBA00022729"/>
    </source>
</evidence>
<dbReference type="Pfam" id="PF03958">
    <property type="entry name" value="Secretin_N"/>
    <property type="match status" value="1"/>
</dbReference>
<dbReference type="KEGG" id="bhc:JFL75_07445"/>
<dbReference type="InterPro" id="IPR005644">
    <property type="entry name" value="NolW-like"/>
</dbReference>
<evidence type="ECO:0000256" key="2">
    <source>
        <dbReference type="RuleBase" id="RU004003"/>
    </source>
</evidence>
<dbReference type="RefSeq" id="WP_215628045.1">
    <property type="nucleotide sequence ID" value="NZ_CP067089.2"/>
</dbReference>
<protein>
    <submittedName>
        <fullName evidence="7">Uncharacterized protein</fullName>
    </submittedName>
</protein>
<feature type="domain" description="Type II/III secretion system secretin-like" evidence="5">
    <location>
        <begin position="534"/>
        <end position="696"/>
    </location>
</feature>
<proteinExistence type="inferred from homology"/>
<dbReference type="Gene3D" id="3.30.1370.120">
    <property type="match status" value="1"/>
</dbReference>
<dbReference type="PANTHER" id="PTHR30332">
    <property type="entry name" value="PROBABLE GENERAL SECRETION PATHWAY PROTEIN D"/>
    <property type="match status" value="1"/>
</dbReference>
<dbReference type="GO" id="GO:0015627">
    <property type="term" value="C:type II protein secretion system complex"/>
    <property type="evidence" value="ECO:0007669"/>
    <property type="project" value="TreeGrafter"/>
</dbReference>
<keyword evidence="3" id="KW-0813">Transport</keyword>
<dbReference type="AlphaFoldDB" id="A0A7T7XQQ1"/>
<evidence type="ECO:0000313" key="7">
    <source>
        <dbReference type="EMBL" id="QQO10740.1"/>
    </source>
</evidence>
<dbReference type="Proteomes" id="UP000595917">
    <property type="component" value="Chromosome"/>
</dbReference>
<comment type="similarity">
    <text evidence="2">Belongs to the bacterial secretin family.</text>
</comment>
<feature type="region of interest" description="Disordered" evidence="4">
    <location>
        <begin position="612"/>
        <end position="631"/>
    </location>
</feature>
<reference evidence="7" key="1">
    <citation type="submission" date="2021-01" db="EMBL/GenBank/DDBJ databases">
        <title>Description of Breznakiella homolactica.</title>
        <authorList>
            <person name="Song Y."/>
            <person name="Brune A."/>
        </authorList>
    </citation>
    <scope>NUCLEOTIDE SEQUENCE</scope>
    <source>
        <strain evidence="7">RmG30</strain>
    </source>
</reference>
<evidence type="ECO:0000256" key="3">
    <source>
        <dbReference type="RuleBase" id="RU004004"/>
    </source>
</evidence>
<gene>
    <name evidence="7" type="ORF">JFL75_07445</name>
</gene>
<evidence type="ECO:0000313" key="8">
    <source>
        <dbReference type="Proteomes" id="UP000595917"/>
    </source>
</evidence>
<keyword evidence="8" id="KW-1185">Reference proteome</keyword>
<dbReference type="InterPro" id="IPR050810">
    <property type="entry name" value="Bact_Secretion_Sys_Channel"/>
</dbReference>
<evidence type="ECO:0000256" key="4">
    <source>
        <dbReference type="SAM" id="MobiDB-lite"/>
    </source>
</evidence>
<dbReference type="InterPro" id="IPR038591">
    <property type="entry name" value="NolW-like_sf"/>
</dbReference>
<dbReference type="Pfam" id="PF00263">
    <property type="entry name" value="Secretin"/>
    <property type="match status" value="1"/>
</dbReference>
<dbReference type="PANTHER" id="PTHR30332:SF17">
    <property type="entry name" value="TYPE IV PILIATION SYSTEM PROTEIN DR_0774-RELATED"/>
    <property type="match status" value="1"/>
</dbReference>
<dbReference type="InterPro" id="IPR004846">
    <property type="entry name" value="T2SS/T3SS_dom"/>
</dbReference>
<keyword evidence="1" id="KW-0732">Signal</keyword>
<dbReference type="GO" id="GO:0009279">
    <property type="term" value="C:cell outer membrane"/>
    <property type="evidence" value="ECO:0007669"/>
    <property type="project" value="UniProtKB-SubCell"/>
</dbReference>
<name>A0A7T7XQQ1_9SPIR</name>
<dbReference type="GO" id="GO:0009306">
    <property type="term" value="P:protein secretion"/>
    <property type="evidence" value="ECO:0007669"/>
    <property type="project" value="InterPro"/>
</dbReference>
<accession>A0A7T7XQQ1</accession>
<evidence type="ECO:0000259" key="6">
    <source>
        <dbReference type="Pfam" id="PF03958"/>
    </source>
</evidence>
<organism evidence="7 8">
    <name type="scientific">Breznakiella homolactica</name>
    <dbReference type="NCBI Taxonomy" id="2798577"/>
    <lineage>
        <taxon>Bacteria</taxon>
        <taxon>Pseudomonadati</taxon>
        <taxon>Spirochaetota</taxon>
        <taxon>Spirochaetia</taxon>
        <taxon>Spirochaetales</taxon>
        <taxon>Breznakiellaceae</taxon>
        <taxon>Breznakiella</taxon>
    </lineage>
</organism>
<evidence type="ECO:0000259" key="5">
    <source>
        <dbReference type="Pfam" id="PF00263"/>
    </source>
</evidence>
<feature type="domain" description="NolW-like" evidence="6">
    <location>
        <begin position="285"/>
        <end position="342"/>
    </location>
</feature>
<comment type="subcellular location">
    <subcellularLocation>
        <location evidence="3">Cell outer membrane</location>
    </subcellularLocation>
</comment>
<sequence length="723" mass="81404">MKRSIKHTALVCVFLLVSALGYTQTIRKMDFRNQNITDILMVLADMGKQSIIVDETVMGTATFYFSDSEFEEALFRFTDACKLFCEKRNNAYYVSRMKIEYQGTSLNVAAEEVDIEMLVKNLSRSIGRTILYDALPRATITVHTQDSTPRDILEIIIKKYPEYSLVEENNAFYLKRAADPSSGSASRLGSSSITRNGDLFSMNIHRGAFSAIIALLFRTGSREYSLLQRIDTTLENLYFEDKPFDQLLRLVLEQGNCDYVENGGIYYIFEVQRKDILKKLKNIIVMQLKHVAVEDISNLLPADYSSSSYMRTDKKTNSVYLTGSTEEIQPIADFLAMLDVPVEDKDFKRFEIQYLSVGDFISLLPRELSAAGPLVIPDTNAFVVQVSPETGRQFEDYITLIDRRGVGLPVHLKYIKSEELLQYLPPSVGKDELTVTADPTLVFYRGSEEKQKQFLEHLKLIDQPKPQIRYQLLVIQYQRSDNTTWNKSLTVNTSDDAASTVVSGTFSNLLNVNFDIISELGYQLALQLNLQIGEDKARVLADTTLNGISGEDIKFENTTTFRYRDTTIDPETGKPLYTGTTREITSGLVLGVNGWVSGDGMITMKVNATVSKQDESGANTSATTNPPPTSERVVNTQVRTKSGTPIIIGGLLQVEKVESIKKVPFLGSIPLIGKLFQDIDISDITTEMVIYIVPYVHHGETTAADYAKKNEEYFKKYILQERP</sequence>
<dbReference type="EMBL" id="CP067089">
    <property type="protein sequence ID" value="QQO10740.1"/>
    <property type="molecule type" value="Genomic_DNA"/>
</dbReference>